<accession>A0A2T5MFY3</accession>
<dbReference type="PANTHER" id="PTHR35891:SF2">
    <property type="entry name" value="THIOL:DISULFIDE INTERCHANGE PROTEIN DSBA"/>
    <property type="match status" value="1"/>
</dbReference>
<organism evidence="9 10">
    <name type="scientific">Stenotrophobium rhamnosiphilum</name>
    <dbReference type="NCBI Taxonomy" id="2029166"/>
    <lineage>
        <taxon>Bacteria</taxon>
        <taxon>Pseudomonadati</taxon>
        <taxon>Pseudomonadota</taxon>
        <taxon>Gammaproteobacteria</taxon>
        <taxon>Nevskiales</taxon>
        <taxon>Nevskiaceae</taxon>
        <taxon>Stenotrophobium</taxon>
    </lineage>
</organism>
<keyword evidence="10" id="KW-1185">Reference proteome</keyword>
<evidence type="ECO:0000256" key="6">
    <source>
        <dbReference type="PIRSR" id="PIRSR001488-1"/>
    </source>
</evidence>
<dbReference type="SUPFAM" id="SSF52833">
    <property type="entry name" value="Thioredoxin-like"/>
    <property type="match status" value="1"/>
</dbReference>
<feature type="domain" description="DSBA-like thioredoxin" evidence="8">
    <location>
        <begin position="99"/>
        <end position="191"/>
    </location>
</feature>
<dbReference type="InterPro" id="IPR050824">
    <property type="entry name" value="Thiol_disulfide_DsbA"/>
</dbReference>
<keyword evidence="3 5" id="KW-1015">Disulfide bond</keyword>
<dbReference type="RefSeq" id="WP_107940002.1">
    <property type="nucleotide sequence ID" value="NZ_QANS01000003.1"/>
</dbReference>
<dbReference type="InterPro" id="IPR001853">
    <property type="entry name" value="DSBA-like_thioredoxin_dom"/>
</dbReference>
<dbReference type="GO" id="GO:0042597">
    <property type="term" value="C:periplasmic space"/>
    <property type="evidence" value="ECO:0007669"/>
    <property type="project" value="UniProtKB-SubCell"/>
</dbReference>
<dbReference type="InterPro" id="IPR036249">
    <property type="entry name" value="Thioredoxin-like_sf"/>
</dbReference>
<dbReference type="Pfam" id="PF01323">
    <property type="entry name" value="DSBA"/>
    <property type="match status" value="1"/>
</dbReference>
<dbReference type="GO" id="GO:0016491">
    <property type="term" value="F:oxidoreductase activity"/>
    <property type="evidence" value="ECO:0007669"/>
    <property type="project" value="InterPro"/>
</dbReference>
<comment type="similarity">
    <text evidence="1">Belongs to the thioredoxin family. DsbA subfamily.</text>
</comment>
<proteinExistence type="inferred from homology"/>
<reference evidence="9 10" key="1">
    <citation type="submission" date="2018-04" db="EMBL/GenBank/DDBJ databases">
        <title>Novel species isolated from glacier.</title>
        <authorList>
            <person name="Liu Q."/>
            <person name="Xin Y.-H."/>
        </authorList>
    </citation>
    <scope>NUCLEOTIDE SEQUENCE [LARGE SCALE GENOMIC DNA]</scope>
    <source>
        <strain evidence="9 10">GT1R17</strain>
    </source>
</reference>
<feature type="chain" id="PRO_5015425010" description="Thiol:disulfide interchange protein" evidence="7">
    <location>
        <begin position="26"/>
        <end position="217"/>
    </location>
</feature>
<keyword evidence="4" id="KW-0676">Redox-active center</keyword>
<dbReference type="InterPro" id="IPR023205">
    <property type="entry name" value="DsbA/DsbL"/>
</dbReference>
<evidence type="ECO:0000256" key="7">
    <source>
        <dbReference type="SAM" id="SignalP"/>
    </source>
</evidence>
<feature type="disulfide bond" description="Redox-active" evidence="6">
    <location>
        <begin position="59"/>
        <end position="62"/>
    </location>
</feature>
<keyword evidence="5" id="KW-0574">Periplasm</keyword>
<comment type="caution">
    <text evidence="9">The sequence shown here is derived from an EMBL/GenBank/DDBJ whole genome shotgun (WGS) entry which is preliminary data.</text>
</comment>
<evidence type="ECO:0000256" key="3">
    <source>
        <dbReference type="ARBA" id="ARBA00023157"/>
    </source>
</evidence>
<dbReference type="Gene3D" id="3.40.30.10">
    <property type="entry name" value="Glutaredoxin"/>
    <property type="match status" value="1"/>
</dbReference>
<dbReference type="PIRSF" id="PIRSF001488">
    <property type="entry name" value="Tdi_protein"/>
    <property type="match status" value="1"/>
</dbReference>
<dbReference type="OrthoDB" id="9784896at2"/>
<evidence type="ECO:0000259" key="8">
    <source>
        <dbReference type="Pfam" id="PF01323"/>
    </source>
</evidence>
<name>A0A2T5MFY3_9GAMM</name>
<dbReference type="Proteomes" id="UP000244248">
    <property type="component" value="Unassembled WGS sequence"/>
</dbReference>
<keyword evidence="2 7" id="KW-0732">Signal</keyword>
<gene>
    <name evidence="9" type="ORF">CJD38_08955</name>
</gene>
<evidence type="ECO:0000256" key="5">
    <source>
        <dbReference type="PIRNR" id="PIRNR001488"/>
    </source>
</evidence>
<feature type="signal peptide" evidence="7">
    <location>
        <begin position="1"/>
        <end position="25"/>
    </location>
</feature>
<dbReference type="CDD" id="cd03019">
    <property type="entry name" value="DsbA_DsbA"/>
    <property type="match status" value="1"/>
</dbReference>
<evidence type="ECO:0000256" key="1">
    <source>
        <dbReference type="ARBA" id="ARBA00005791"/>
    </source>
</evidence>
<sequence>MRLLTRLLVTVSVLLPIACSAAAPATDYKEGTHFKKVREVQEPTNAKRIEVDEFFWYGCPHCYHLDGFVDRWRVTKPADVDFVQVPNSLGREEGIIHSKAFYTAEVLGLSAKIHKPLFEAIHEQHQQLFTQATLQSFFTGMTGVLPDVFNNTFNGFAVGMKVNRAENLAKTYGMASVPAIVVGGKYTTNVAMAGGPEQTFKVVDFLIAKVRAERKGK</sequence>
<evidence type="ECO:0000313" key="10">
    <source>
        <dbReference type="Proteomes" id="UP000244248"/>
    </source>
</evidence>
<comment type="subcellular location">
    <subcellularLocation>
        <location evidence="5">Periplasm</location>
    </subcellularLocation>
</comment>
<protein>
    <recommendedName>
        <fullName evidence="5">Thiol:disulfide interchange protein</fullName>
    </recommendedName>
</protein>
<evidence type="ECO:0000313" key="9">
    <source>
        <dbReference type="EMBL" id="PTU31459.1"/>
    </source>
</evidence>
<evidence type="ECO:0000256" key="2">
    <source>
        <dbReference type="ARBA" id="ARBA00022729"/>
    </source>
</evidence>
<evidence type="ECO:0000256" key="4">
    <source>
        <dbReference type="ARBA" id="ARBA00023284"/>
    </source>
</evidence>
<dbReference type="EMBL" id="QANS01000003">
    <property type="protein sequence ID" value="PTU31459.1"/>
    <property type="molecule type" value="Genomic_DNA"/>
</dbReference>
<dbReference type="PANTHER" id="PTHR35891">
    <property type="entry name" value="THIOL:DISULFIDE INTERCHANGE PROTEIN DSBA"/>
    <property type="match status" value="1"/>
</dbReference>
<dbReference type="AlphaFoldDB" id="A0A2T5MFY3"/>